<dbReference type="Pfam" id="PF01352">
    <property type="entry name" value="KRAB"/>
    <property type="match status" value="1"/>
</dbReference>
<feature type="compositionally biased region" description="Polar residues" evidence="1">
    <location>
        <begin position="264"/>
        <end position="274"/>
    </location>
</feature>
<dbReference type="AlphaFoldDB" id="A0AAD1RKU9"/>
<dbReference type="Gene3D" id="6.10.140.140">
    <property type="match status" value="1"/>
</dbReference>
<dbReference type="SUPFAM" id="SSF109640">
    <property type="entry name" value="KRAB domain (Kruppel-associated box)"/>
    <property type="match status" value="1"/>
</dbReference>
<keyword evidence="4" id="KW-1185">Reference proteome</keyword>
<dbReference type="InterPro" id="IPR036051">
    <property type="entry name" value="KRAB_dom_sf"/>
</dbReference>
<dbReference type="InterPro" id="IPR001909">
    <property type="entry name" value="KRAB"/>
</dbReference>
<feature type="domain" description="KRAB-related" evidence="2">
    <location>
        <begin position="50"/>
        <end position="113"/>
    </location>
</feature>
<dbReference type="SMART" id="SM00349">
    <property type="entry name" value="KRAB"/>
    <property type="match status" value="1"/>
</dbReference>
<feature type="region of interest" description="Disordered" evidence="1">
    <location>
        <begin position="258"/>
        <end position="278"/>
    </location>
</feature>
<protein>
    <submittedName>
        <fullName evidence="3">Zinc finger 484-like isoform X1</fullName>
    </submittedName>
</protein>
<name>A0AAD1RKU9_PELCU</name>
<dbReference type="GO" id="GO:0006355">
    <property type="term" value="P:regulation of DNA-templated transcription"/>
    <property type="evidence" value="ECO:0007669"/>
    <property type="project" value="InterPro"/>
</dbReference>
<dbReference type="EMBL" id="OW240914">
    <property type="protein sequence ID" value="CAH2273479.1"/>
    <property type="molecule type" value="Genomic_DNA"/>
</dbReference>
<sequence>MNKMKNDEQKTEMILNYALEIIYMLTGEEYTVVKKSSRSRRRNIRMVTGEVPVKCDDVAVYFTKEEWEYLQAHKDLYQDVVNTDQQTFSTVGFMANSSSGSITKHLHRRIGVPKITLLSPQSRHRIIKRTRLHLSSSAQFTQLVHSIANLGRRVAKIDRSIYLILKEFKNKNALFPDEHFQVPDKFQTQFQEDEGIFGDCQEPIYQPTETSLPISSFTSLSYPQDMIDPFAKMSAPTLPTNDFSPLNSPSFTIRSEVSEHSHTHSPCTADSTGETLPDTPPSVVPLALHTSAKTLPSTATIAVPPENTTSFPNHLRISEKKQAHHDNTCTTNFNRDAEDDILPSTGLLSQRTTARLPRLPSSSNNDYPNVKGPAFIVVSKILEQQQAHMESLRTPDCVGDPLPDIPLASMSVGLLNNFKMQSRGQPHRYAQLLFQHHVPYSVYKTWTHNTNYDGSRGKHALPKNLKRLIITETSAAFKLTPPVLKKIKDTLNGLLRIPRTGGWDSNSNFI</sequence>
<evidence type="ECO:0000256" key="1">
    <source>
        <dbReference type="SAM" id="MobiDB-lite"/>
    </source>
</evidence>
<dbReference type="InterPro" id="IPR003655">
    <property type="entry name" value="aKRAB"/>
</dbReference>
<reference evidence="3" key="1">
    <citation type="submission" date="2022-03" db="EMBL/GenBank/DDBJ databases">
        <authorList>
            <person name="Alioto T."/>
            <person name="Alioto T."/>
            <person name="Gomez Garrido J."/>
        </authorList>
    </citation>
    <scope>NUCLEOTIDE SEQUENCE</scope>
</reference>
<evidence type="ECO:0000259" key="2">
    <source>
        <dbReference type="PROSITE" id="PS50806"/>
    </source>
</evidence>
<organism evidence="3 4">
    <name type="scientific">Pelobates cultripes</name>
    <name type="common">Western spadefoot toad</name>
    <dbReference type="NCBI Taxonomy" id="61616"/>
    <lineage>
        <taxon>Eukaryota</taxon>
        <taxon>Metazoa</taxon>
        <taxon>Chordata</taxon>
        <taxon>Craniata</taxon>
        <taxon>Vertebrata</taxon>
        <taxon>Euteleostomi</taxon>
        <taxon>Amphibia</taxon>
        <taxon>Batrachia</taxon>
        <taxon>Anura</taxon>
        <taxon>Pelobatoidea</taxon>
        <taxon>Pelobatidae</taxon>
        <taxon>Pelobates</taxon>
    </lineage>
</organism>
<gene>
    <name evidence="3" type="ORF">PECUL_23A056704</name>
</gene>
<accession>A0AAD1RKU9</accession>
<proteinExistence type="predicted"/>
<dbReference type="PROSITE" id="PS50806">
    <property type="entry name" value="KRAB_RELATED"/>
    <property type="match status" value="1"/>
</dbReference>
<evidence type="ECO:0000313" key="3">
    <source>
        <dbReference type="EMBL" id="CAH2273479.1"/>
    </source>
</evidence>
<evidence type="ECO:0000313" key="4">
    <source>
        <dbReference type="Proteomes" id="UP001295444"/>
    </source>
</evidence>
<dbReference type="CDD" id="cd07765">
    <property type="entry name" value="KRAB_A-box"/>
    <property type="match status" value="1"/>
</dbReference>
<dbReference type="Proteomes" id="UP001295444">
    <property type="component" value="Chromosome 03"/>
</dbReference>